<evidence type="ECO:0000256" key="1">
    <source>
        <dbReference type="SAM" id="MobiDB-lite"/>
    </source>
</evidence>
<name>A0A5B7HNE7_PORTR</name>
<keyword evidence="3" id="KW-1185">Reference proteome</keyword>
<proteinExistence type="predicted"/>
<organism evidence="2 3">
    <name type="scientific">Portunus trituberculatus</name>
    <name type="common">Swimming crab</name>
    <name type="synonym">Neptunus trituberculatus</name>
    <dbReference type="NCBI Taxonomy" id="210409"/>
    <lineage>
        <taxon>Eukaryota</taxon>
        <taxon>Metazoa</taxon>
        <taxon>Ecdysozoa</taxon>
        <taxon>Arthropoda</taxon>
        <taxon>Crustacea</taxon>
        <taxon>Multicrustacea</taxon>
        <taxon>Malacostraca</taxon>
        <taxon>Eumalacostraca</taxon>
        <taxon>Eucarida</taxon>
        <taxon>Decapoda</taxon>
        <taxon>Pleocyemata</taxon>
        <taxon>Brachyura</taxon>
        <taxon>Eubrachyura</taxon>
        <taxon>Portunoidea</taxon>
        <taxon>Portunidae</taxon>
        <taxon>Portuninae</taxon>
        <taxon>Portunus</taxon>
    </lineage>
</organism>
<dbReference type="Proteomes" id="UP000324222">
    <property type="component" value="Unassembled WGS sequence"/>
</dbReference>
<accession>A0A5B7HNE7</accession>
<dbReference type="AlphaFoldDB" id="A0A5B7HNE7"/>
<sequence length="183" mass="19303">MNKLKLQEEDTVPSPDSPYPGGGGGVGELVCGWMGEVGGGDGGGVAVLGECGTARGKSQRLLYPSPPLLSLHALPRPPIPQSPSPCEAARVLLVQGKPRLHLSAARLAWSRASDTRQPSFAPAALTSTCPERGGQRSPLLCCRPGHAWSGLTLIVGSIRLTQELIYCHILSVYVVKYWNIGSL</sequence>
<dbReference type="EMBL" id="VSRR010038968">
    <property type="protein sequence ID" value="MPC74461.1"/>
    <property type="molecule type" value="Genomic_DNA"/>
</dbReference>
<evidence type="ECO:0000313" key="3">
    <source>
        <dbReference type="Proteomes" id="UP000324222"/>
    </source>
</evidence>
<protein>
    <submittedName>
        <fullName evidence="2">Uncharacterized protein</fullName>
    </submittedName>
</protein>
<reference evidence="2 3" key="1">
    <citation type="submission" date="2019-05" db="EMBL/GenBank/DDBJ databases">
        <title>Another draft genome of Portunus trituberculatus and its Hox gene families provides insights of decapod evolution.</title>
        <authorList>
            <person name="Jeong J.-H."/>
            <person name="Song I."/>
            <person name="Kim S."/>
            <person name="Choi T."/>
            <person name="Kim D."/>
            <person name="Ryu S."/>
            <person name="Kim W."/>
        </authorList>
    </citation>
    <scope>NUCLEOTIDE SEQUENCE [LARGE SCALE GENOMIC DNA]</scope>
    <source>
        <tissue evidence="2">Muscle</tissue>
    </source>
</reference>
<comment type="caution">
    <text evidence="2">The sequence shown here is derived from an EMBL/GenBank/DDBJ whole genome shotgun (WGS) entry which is preliminary data.</text>
</comment>
<gene>
    <name evidence="2" type="ORF">E2C01_068821</name>
</gene>
<evidence type="ECO:0000313" key="2">
    <source>
        <dbReference type="EMBL" id="MPC74461.1"/>
    </source>
</evidence>
<feature type="region of interest" description="Disordered" evidence="1">
    <location>
        <begin position="1"/>
        <end position="23"/>
    </location>
</feature>